<keyword evidence="3" id="KW-0547">Nucleotide-binding</keyword>
<dbReference type="Gene3D" id="3.40.50.300">
    <property type="entry name" value="P-loop containing nucleotide triphosphate hydrolases"/>
    <property type="match status" value="2"/>
</dbReference>
<feature type="domain" description="ABC transporter" evidence="8">
    <location>
        <begin position="315"/>
        <end position="536"/>
    </location>
</feature>
<proteinExistence type="inferred from homology"/>
<dbReference type="PANTHER" id="PTHR19211:SF14">
    <property type="entry name" value="ATP-BINDING CASSETTE SUB-FAMILY F MEMBER 1"/>
    <property type="match status" value="1"/>
</dbReference>
<evidence type="ECO:0000256" key="7">
    <source>
        <dbReference type="SAM" id="MobiDB-lite"/>
    </source>
</evidence>
<dbReference type="PROSITE" id="PS00211">
    <property type="entry name" value="ABC_TRANSPORTER_1"/>
    <property type="match status" value="2"/>
</dbReference>
<evidence type="ECO:0000256" key="1">
    <source>
        <dbReference type="ARBA" id="ARBA00022475"/>
    </source>
</evidence>
<keyword evidence="2" id="KW-0677">Repeat</keyword>
<dbReference type="InterPro" id="IPR027417">
    <property type="entry name" value="P-loop_NTPase"/>
</dbReference>
<keyword evidence="1" id="KW-1003">Cell membrane</keyword>
<dbReference type="FunFam" id="3.40.50.300:FF:002053">
    <property type="entry name" value="ABC transporter ATP-binding protein"/>
    <property type="match status" value="1"/>
</dbReference>
<name>A0A8I1MYZ2_THIA3</name>
<dbReference type="InterPro" id="IPR003593">
    <property type="entry name" value="AAA+_ATPase"/>
</dbReference>
<dbReference type="GO" id="GO:0005524">
    <property type="term" value="F:ATP binding"/>
    <property type="evidence" value="ECO:0007669"/>
    <property type="project" value="UniProtKB-KW"/>
</dbReference>
<feature type="compositionally biased region" description="Basic and acidic residues" evidence="7">
    <location>
        <begin position="557"/>
        <end position="571"/>
    </location>
</feature>
<evidence type="ECO:0000256" key="5">
    <source>
        <dbReference type="ARBA" id="ARBA00061571"/>
    </source>
</evidence>
<dbReference type="SMART" id="SM00382">
    <property type="entry name" value="AAA"/>
    <property type="match status" value="2"/>
</dbReference>
<protein>
    <recommendedName>
        <fullName evidence="6">Probable ATP-binding protein YheS</fullName>
    </recommendedName>
</protein>
<dbReference type="InterPro" id="IPR050611">
    <property type="entry name" value="ABCF"/>
</dbReference>
<comment type="similarity">
    <text evidence="5">Belongs to the ABC transporter superfamily. ABCF family. YheS subfamily.</text>
</comment>
<dbReference type="PROSITE" id="PS50893">
    <property type="entry name" value="ABC_TRANSPORTER_2"/>
    <property type="match status" value="2"/>
</dbReference>
<evidence type="ECO:0000256" key="4">
    <source>
        <dbReference type="ARBA" id="ARBA00022840"/>
    </source>
</evidence>
<comment type="caution">
    <text evidence="9">The sequence shown here is derived from an EMBL/GenBank/DDBJ whole genome shotgun (WGS) entry which is preliminary data.</text>
</comment>
<dbReference type="InterPro" id="IPR003439">
    <property type="entry name" value="ABC_transporter-like_ATP-bd"/>
</dbReference>
<evidence type="ECO:0000256" key="3">
    <source>
        <dbReference type="ARBA" id="ARBA00022741"/>
    </source>
</evidence>
<dbReference type="SUPFAM" id="SSF52540">
    <property type="entry name" value="P-loop containing nucleoside triphosphate hydrolases"/>
    <property type="match status" value="2"/>
</dbReference>
<accession>A0A8I1MYZ2</accession>
<dbReference type="CDD" id="cd03221">
    <property type="entry name" value="ABCF_EF-3"/>
    <property type="match status" value="2"/>
</dbReference>
<dbReference type="EMBL" id="JAFKMR010000022">
    <property type="protein sequence ID" value="MBN8744919.1"/>
    <property type="molecule type" value="Genomic_DNA"/>
</dbReference>
<feature type="region of interest" description="Disordered" evidence="7">
    <location>
        <begin position="532"/>
        <end position="580"/>
    </location>
</feature>
<evidence type="ECO:0000259" key="8">
    <source>
        <dbReference type="PROSITE" id="PS50893"/>
    </source>
</evidence>
<dbReference type="GO" id="GO:0016887">
    <property type="term" value="F:ATP hydrolysis activity"/>
    <property type="evidence" value="ECO:0007669"/>
    <property type="project" value="InterPro"/>
</dbReference>
<gene>
    <name evidence="9" type="ORF">J0I24_11510</name>
</gene>
<dbReference type="Proteomes" id="UP000664800">
    <property type="component" value="Unassembled WGS sequence"/>
</dbReference>
<organism evidence="9 10">
    <name type="scientific">Thiomonas arsenitoxydans (strain DSM 22701 / CIP 110005 / 3As)</name>
    <dbReference type="NCBI Taxonomy" id="426114"/>
    <lineage>
        <taxon>Bacteria</taxon>
        <taxon>Pseudomonadati</taxon>
        <taxon>Pseudomonadota</taxon>
        <taxon>Betaproteobacteria</taxon>
        <taxon>Burkholderiales</taxon>
        <taxon>Thiomonas</taxon>
    </lineage>
</organism>
<sequence>MIRLTDIVLRRGIQVVLDHASLTLHPGDKVGLVGVNGAGKTSLFALLLGGLNEDAGKLEKPANWRLATVAQDVPDSDGTATDFVLQGDVALQAAQQALQAAMAAPEHDEASGHALAEAQHAFELADGYTARARAEALLLGLGFSMAELRKPVMQFSGGWRMRLALAQALFAPSDCLLLDEPTNHLDLDALVWLEQWLARYPGLLLVISHDREFLDAVCRVTVHLDGGKLTRYGGNYTLFEEQRAEKLMQQQAAFARQQQDIARLTRFVERFRAKATKARQAQSRMKALERMERLAPVYLSGALRIELLEPLSLPQQLLTLSEADCGYGDPPVLRSVARDITGGLRIGILGANGQGKSTLVKTLAGVLPLRAGHRREGKGLVIGYFAQQEVDVLRLDESPLQHMQRLARDIAPNTTEQEWRNWLGRYQFDGDMMTRACGSFSGGEKARLALALVIWRKPNLLLLDEPTNHLDLPTREALAMALQDFAGTVLLVSHDRALLRATCDAFWLVADGQVRDFDGSLDDYQQWALSRTAQRQSAAQDKPKPPGAAADEPLPAADRKEARRQQAEQRQQRAQQLKPVKAEFTRVEQELRQLEAERTAIEAALARPDTPAAERVEQGRRHHALAERIGALEERWLELGEQLESLQSV</sequence>
<keyword evidence="4 9" id="KW-0067">ATP-binding</keyword>
<evidence type="ECO:0000256" key="2">
    <source>
        <dbReference type="ARBA" id="ARBA00022737"/>
    </source>
</evidence>
<dbReference type="AlphaFoldDB" id="A0A8I1MYZ2"/>
<dbReference type="RefSeq" id="WP_276731078.1">
    <property type="nucleotide sequence ID" value="NZ_JAFKMR010000022.1"/>
</dbReference>
<evidence type="ECO:0000313" key="10">
    <source>
        <dbReference type="Proteomes" id="UP000664800"/>
    </source>
</evidence>
<reference evidence="9" key="1">
    <citation type="submission" date="2021-02" db="EMBL/GenBank/DDBJ databases">
        <title>Thiocyanate and organic carbon inputs drive convergent selection for specific autotrophic Afipia and Thiobacillus strains within complex microbiomes.</title>
        <authorList>
            <person name="Huddy R.J."/>
            <person name="Sachdeva R."/>
            <person name="Kadzinga F."/>
            <person name="Kantor R.S."/>
            <person name="Harrison S.T.L."/>
            <person name="Banfield J.F."/>
        </authorList>
    </citation>
    <scope>NUCLEOTIDE SEQUENCE</scope>
    <source>
        <strain evidence="9">SCN18_13_7_16_R3_B_64_19</strain>
    </source>
</reference>
<feature type="domain" description="ABC transporter" evidence="8">
    <location>
        <begin position="2"/>
        <end position="251"/>
    </location>
</feature>
<dbReference type="InterPro" id="IPR032781">
    <property type="entry name" value="ABC_tran_Xtn"/>
</dbReference>
<keyword evidence="1" id="KW-0472">Membrane</keyword>
<evidence type="ECO:0000256" key="6">
    <source>
        <dbReference type="ARBA" id="ARBA00069073"/>
    </source>
</evidence>
<evidence type="ECO:0000313" key="9">
    <source>
        <dbReference type="EMBL" id="MBN8744919.1"/>
    </source>
</evidence>
<dbReference type="FunFam" id="3.40.50.300:FF:000011">
    <property type="entry name" value="Putative ABC transporter ATP-binding component"/>
    <property type="match status" value="1"/>
</dbReference>
<dbReference type="PANTHER" id="PTHR19211">
    <property type="entry name" value="ATP-BINDING TRANSPORT PROTEIN-RELATED"/>
    <property type="match status" value="1"/>
</dbReference>
<dbReference type="Pfam" id="PF00005">
    <property type="entry name" value="ABC_tran"/>
    <property type="match status" value="2"/>
</dbReference>
<dbReference type="Pfam" id="PF12848">
    <property type="entry name" value="ABC_tran_Xtn"/>
    <property type="match status" value="1"/>
</dbReference>
<dbReference type="InterPro" id="IPR017871">
    <property type="entry name" value="ABC_transporter-like_CS"/>
</dbReference>